<dbReference type="EMBL" id="APOI01000014">
    <property type="protein sequence ID" value="ENU24118.1"/>
    <property type="molecule type" value="Genomic_DNA"/>
</dbReference>
<evidence type="ECO:0000313" key="3">
    <source>
        <dbReference type="EMBL" id="VXA54427.1"/>
    </source>
</evidence>
<dbReference type="Proteomes" id="UP000430404">
    <property type="component" value="Unassembled WGS sequence"/>
</dbReference>
<evidence type="ECO:0000313" key="5">
    <source>
        <dbReference type="Proteomes" id="UP000430404"/>
    </source>
</evidence>
<reference evidence="3 5" key="2">
    <citation type="submission" date="2019-10" db="EMBL/GenBank/DDBJ databases">
        <authorList>
            <person name="Karimi E."/>
        </authorList>
    </citation>
    <scope>NUCLEOTIDE SEQUENCE [LARGE SCALE GENOMIC DNA]</scope>
    <source>
        <strain evidence="3">Acinetobacter sp. 8BE</strain>
    </source>
</reference>
<name>A0A653K1W0_9GAMM</name>
<proteinExistence type="predicted"/>
<gene>
    <name evidence="3" type="ORF">ACI8B_160071</name>
    <name evidence="2" type="ORF">F993_01434</name>
</gene>
<keyword evidence="4" id="KW-1185">Reference proteome</keyword>
<protein>
    <submittedName>
        <fullName evidence="3">Uncharacterized protein</fullName>
    </submittedName>
</protein>
<dbReference type="RefSeq" id="WP_004653557.1">
    <property type="nucleotide sequence ID" value="NZ_CP158965.1"/>
</dbReference>
<organism evidence="3 5">
    <name type="scientific">Acinetobacter proteolyticus</name>
    <dbReference type="NCBI Taxonomy" id="1776741"/>
    <lineage>
        <taxon>Bacteria</taxon>
        <taxon>Pseudomonadati</taxon>
        <taxon>Pseudomonadota</taxon>
        <taxon>Gammaproteobacteria</taxon>
        <taxon>Moraxellales</taxon>
        <taxon>Moraxellaceae</taxon>
        <taxon>Acinetobacter</taxon>
    </lineage>
</organism>
<reference evidence="2 4" key="1">
    <citation type="submission" date="2013-02" db="EMBL/GenBank/DDBJ databases">
        <title>The Genome Sequence of Acinetobacter sp. NIPH 809.</title>
        <authorList>
            <consortium name="The Broad Institute Genome Sequencing Platform"/>
            <consortium name="The Broad Institute Genome Sequencing Center for Infectious Disease"/>
            <person name="Cerqueira G."/>
            <person name="Feldgarden M."/>
            <person name="Courvalin P."/>
            <person name="Perichon B."/>
            <person name="Grillot-Courvalin C."/>
            <person name="Clermont D."/>
            <person name="Rocha E."/>
            <person name="Yoon E.-J."/>
            <person name="Nemec A."/>
            <person name="Walker B."/>
            <person name="Young S.K."/>
            <person name="Zeng Q."/>
            <person name="Gargeya S."/>
            <person name="Fitzgerald M."/>
            <person name="Haas B."/>
            <person name="Abouelleil A."/>
            <person name="Alvarado L."/>
            <person name="Arachchi H.M."/>
            <person name="Berlin A.M."/>
            <person name="Chapman S.B."/>
            <person name="Dewar J."/>
            <person name="Goldberg J."/>
            <person name="Griggs A."/>
            <person name="Gujja S."/>
            <person name="Hansen M."/>
            <person name="Howarth C."/>
            <person name="Imamovic A."/>
            <person name="Larimer J."/>
            <person name="McCowan C."/>
            <person name="Murphy C."/>
            <person name="Neiman D."/>
            <person name="Pearson M."/>
            <person name="Priest M."/>
            <person name="Roberts A."/>
            <person name="Saif S."/>
            <person name="Shea T."/>
            <person name="Sisk P."/>
            <person name="Sykes S."/>
            <person name="Wortman J."/>
            <person name="Nusbaum C."/>
            <person name="Birren B."/>
        </authorList>
    </citation>
    <scope>NUCLEOTIDE SEQUENCE [LARGE SCALE GENOMIC DNA]</scope>
    <source>
        <strain evidence="2 4">NIPH 809</strain>
    </source>
</reference>
<dbReference type="EMBL" id="CABWKZ010000008">
    <property type="protein sequence ID" value="VXA54427.1"/>
    <property type="molecule type" value="Genomic_DNA"/>
</dbReference>
<sequence>MKALIKLIFILSFASTASLSYADGGLMFLEKNQERNATLQGGNGQNQAN</sequence>
<dbReference type="Proteomes" id="UP000013034">
    <property type="component" value="Unassembled WGS sequence"/>
</dbReference>
<feature type="chain" id="PRO_5024922554" evidence="1">
    <location>
        <begin position="23"/>
        <end position="49"/>
    </location>
</feature>
<accession>A0A653K1W0</accession>
<evidence type="ECO:0000313" key="4">
    <source>
        <dbReference type="Proteomes" id="UP000013034"/>
    </source>
</evidence>
<dbReference type="AlphaFoldDB" id="A0A653K1W0"/>
<evidence type="ECO:0000313" key="2">
    <source>
        <dbReference type="EMBL" id="ENU24118.1"/>
    </source>
</evidence>
<feature type="signal peptide" evidence="1">
    <location>
        <begin position="1"/>
        <end position="22"/>
    </location>
</feature>
<keyword evidence="1" id="KW-0732">Signal</keyword>
<evidence type="ECO:0000256" key="1">
    <source>
        <dbReference type="SAM" id="SignalP"/>
    </source>
</evidence>